<accession>A0A4Y9ES70</accession>
<gene>
    <name evidence="2" type="ORF">EUV02_03200</name>
</gene>
<dbReference type="EMBL" id="SIHO01000001">
    <property type="protein sequence ID" value="TFU06039.1"/>
    <property type="molecule type" value="Genomic_DNA"/>
</dbReference>
<organism evidence="2 3">
    <name type="scientific">Glacieibacterium arshaanense</name>
    <dbReference type="NCBI Taxonomy" id="2511025"/>
    <lineage>
        <taxon>Bacteria</taxon>
        <taxon>Pseudomonadati</taxon>
        <taxon>Pseudomonadota</taxon>
        <taxon>Alphaproteobacteria</taxon>
        <taxon>Sphingomonadales</taxon>
        <taxon>Sphingosinicellaceae</taxon>
        <taxon>Glacieibacterium</taxon>
    </lineage>
</organism>
<keyword evidence="3" id="KW-1185">Reference proteome</keyword>
<evidence type="ECO:0000313" key="2">
    <source>
        <dbReference type="EMBL" id="TFU06039.1"/>
    </source>
</evidence>
<reference evidence="2 3" key="1">
    <citation type="submission" date="2019-02" db="EMBL/GenBank/DDBJ databases">
        <title>Polymorphobacter sp. isolated from the lake at the Tibet of China.</title>
        <authorList>
            <person name="Li A."/>
        </authorList>
    </citation>
    <scope>NUCLEOTIDE SEQUENCE [LARGE SCALE GENOMIC DNA]</scope>
    <source>
        <strain evidence="2 3">DJ1R-1</strain>
    </source>
</reference>
<keyword evidence="1" id="KW-1133">Transmembrane helix</keyword>
<name>A0A4Y9ES70_9SPHN</name>
<dbReference type="AlphaFoldDB" id="A0A4Y9ES70"/>
<dbReference type="RefSeq" id="WP_135244763.1">
    <property type="nucleotide sequence ID" value="NZ_SIHO01000001.1"/>
</dbReference>
<evidence type="ECO:0000256" key="1">
    <source>
        <dbReference type="SAM" id="Phobius"/>
    </source>
</evidence>
<sequence length="79" mass="8398">MNIPQNQRDFVPQIWVPPHRIADALAAVAPLTGAMPDPRVPLEWQGSTGFRVAHFIAAAWVLACAGAGFGVYIFAALAA</sequence>
<evidence type="ECO:0000313" key="3">
    <source>
        <dbReference type="Proteomes" id="UP000297737"/>
    </source>
</evidence>
<comment type="caution">
    <text evidence="2">The sequence shown here is derived from an EMBL/GenBank/DDBJ whole genome shotgun (WGS) entry which is preliminary data.</text>
</comment>
<proteinExistence type="predicted"/>
<protein>
    <submittedName>
        <fullName evidence="2">Uncharacterized protein</fullName>
    </submittedName>
</protein>
<feature type="transmembrane region" description="Helical" evidence="1">
    <location>
        <begin position="52"/>
        <end position="78"/>
    </location>
</feature>
<keyword evidence="1" id="KW-0812">Transmembrane</keyword>
<dbReference type="Proteomes" id="UP000297737">
    <property type="component" value="Unassembled WGS sequence"/>
</dbReference>
<keyword evidence="1" id="KW-0472">Membrane</keyword>